<dbReference type="InterPro" id="IPR008991">
    <property type="entry name" value="Translation_prot_SH3-like_sf"/>
</dbReference>
<dbReference type="EMBL" id="LGRX02000340">
    <property type="protein sequence ID" value="KAK3288869.1"/>
    <property type="molecule type" value="Genomic_DNA"/>
</dbReference>
<proteinExistence type="predicted"/>
<comment type="caution">
    <text evidence="1">The sequence shown here is derived from an EMBL/GenBank/DDBJ whole genome shotgun (WGS) entry which is preliminary data.</text>
</comment>
<name>A0AAE0H2W1_9CHLO</name>
<protein>
    <submittedName>
        <fullName evidence="1">Uncharacterized protein</fullName>
    </submittedName>
</protein>
<dbReference type="SUPFAM" id="SSF50104">
    <property type="entry name" value="Translation proteins SH3-like domain"/>
    <property type="match status" value="1"/>
</dbReference>
<evidence type="ECO:0000313" key="2">
    <source>
        <dbReference type="Proteomes" id="UP001190700"/>
    </source>
</evidence>
<accession>A0AAE0H2W1</accession>
<organism evidence="1 2">
    <name type="scientific">Cymbomonas tetramitiformis</name>
    <dbReference type="NCBI Taxonomy" id="36881"/>
    <lineage>
        <taxon>Eukaryota</taxon>
        <taxon>Viridiplantae</taxon>
        <taxon>Chlorophyta</taxon>
        <taxon>Pyramimonadophyceae</taxon>
        <taxon>Pyramimonadales</taxon>
        <taxon>Pyramimonadaceae</taxon>
        <taxon>Cymbomonas</taxon>
    </lineage>
</organism>
<sequence length="292" mass="33806">MTITRGKLVAERMRLCQTCYSDVVYTREQVEEKRDIIEGEIYKEFPDLIHYQNSQSPKSFESPKMLCGVFTEDVLTYMLKRYDQHFFKSELLQKLRGFFDVEIKFKWNNMYTNALATMQPNAFKDPTCILVEFSCKGLHEALTGALGKTVNENIAGCRTYLRCIMTLLEHELVHIIVDLFCPELSNTDVGIWKGNVDNRTHHGRVFMSILSNLFQQNDFRSYLASKKYTVLVGETVKLVDAKNEELFGTVKALDYDKQTVDVQTHGTDDIMTWKLSKVAIVNDEQVRYEKAV</sequence>
<evidence type="ECO:0000313" key="1">
    <source>
        <dbReference type="EMBL" id="KAK3288869.1"/>
    </source>
</evidence>
<keyword evidence="2" id="KW-1185">Reference proteome</keyword>
<reference evidence="1 2" key="1">
    <citation type="journal article" date="2015" name="Genome Biol. Evol.">
        <title>Comparative Genomics of a Bacterivorous Green Alga Reveals Evolutionary Causalities and Consequences of Phago-Mixotrophic Mode of Nutrition.</title>
        <authorList>
            <person name="Burns J.A."/>
            <person name="Paasch A."/>
            <person name="Narechania A."/>
            <person name="Kim E."/>
        </authorList>
    </citation>
    <scope>NUCLEOTIDE SEQUENCE [LARGE SCALE GENOMIC DNA]</scope>
    <source>
        <strain evidence="1 2">PLY_AMNH</strain>
    </source>
</reference>
<gene>
    <name evidence="1" type="ORF">CYMTET_3693</name>
</gene>
<dbReference type="AlphaFoldDB" id="A0AAE0H2W1"/>
<dbReference type="Proteomes" id="UP001190700">
    <property type="component" value="Unassembled WGS sequence"/>
</dbReference>